<evidence type="ECO:0000256" key="1">
    <source>
        <dbReference type="SAM" id="MobiDB-lite"/>
    </source>
</evidence>
<organism evidence="2 3">
    <name type="scientific">Aldrovandia affinis</name>
    <dbReference type="NCBI Taxonomy" id="143900"/>
    <lineage>
        <taxon>Eukaryota</taxon>
        <taxon>Metazoa</taxon>
        <taxon>Chordata</taxon>
        <taxon>Craniata</taxon>
        <taxon>Vertebrata</taxon>
        <taxon>Euteleostomi</taxon>
        <taxon>Actinopterygii</taxon>
        <taxon>Neopterygii</taxon>
        <taxon>Teleostei</taxon>
        <taxon>Notacanthiformes</taxon>
        <taxon>Halosauridae</taxon>
        <taxon>Aldrovandia</taxon>
    </lineage>
</organism>
<comment type="caution">
    <text evidence="2">The sequence shown here is derived from an EMBL/GenBank/DDBJ whole genome shotgun (WGS) entry which is preliminary data.</text>
</comment>
<dbReference type="EMBL" id="JAINUG010000130">
    <property type="protein sequence ID" value="KAJ8394007.1"/>
    <property type="molecule type" value="Genomic_DNA"/>
</dbReference>
<feature type="region of interest" description="Disordered" evidence="1">
    <location>
        <begin position="1"/>
        <end position="37"/>
    </location>
</feature>
<dbReference type="AlphaFoldDB" id="A0AAD7S118"/>
<evidence type="ECO:0000313" key="2">
    <source>
        <dbReference type="EMBL" id="KAJ8394007.1"/>
    </source>
</evidence>
<dbReference type="Proteomes" id="UP001221898">
    <property type="component" value="Unassembled WGS sequence"/>
</dbReference>
<name>A0AAD7S118_9TELE</name>
<evidence type="ECO:0000313" key="3">
    <source>
        <dbReference type="Proteomes" id="UP001221898"/>
    </source>
</evidence>
<proteinExistence type="predicted"/>
<gene>
    <name evidence="2" type="ORF">AAFF_G00053510</name>
</gene>
<sequence length="142" mass="15832">MALTAWTGWTELPGRDGRRPTRGWVHPPRSRSAAELKLQPPSATEPLMEARFPSGLAGIKRFVGFCAFSPRQRPTVNADRTSVENTAFFIPQMTPDLWSHRSVCTTQGEHVAGWRLRLWLHHGTISSISGLGYSLSCPNVKH</sequence>
<protein>
    <submittedName>
        <fullName evidence="2">Uncharacterized protein</fullName>
    </submittedName>
</protein>
<keyword evidence="3" id="KW-1185">Reference proteome</keyword>
<reference evidence="2" key="1">
    <citation type="journal article" date="2023" name="Science">
        <title>Genome structures resolve the early diversification of teleost fishes.</title>
        <authorList>
            <person name="Parey E."/>
            <person name="Louis A."/>
            <person name="Montfort J."/>
            <person name="Bouchez O."/>
            <person name="Roques C."/>
            <person name="Iampietro C."/>
            <person name="Lluch J."/>
            <person name="Castinel A."/>
            <person name="Donnadieu C."/>
            <person name="Desvignes T."/>
            <person name="Floi Bucao C."/>
            <person name="Jouanno E."/>
            <person name="Wen M."/>
            <person name="Mejri S."/>
            <person name="Dirks R."/>
            <person name="Jansen H."/>
            <person name="Henkel C."/>
            <person name="Chen W.J."/>
            <person name="Zahm M."/>
            <person name="Cabau C."/>
            <person name="Klopp C."/>
            <person name="Thompson A.W."/>
            <person name="Robinson-Rechavi M."/>
            <person name="Braasch I."/>
            <person name="Lecointre G."/>
            <person name="Bobe J."/>
            <person name="Postlethwait J.H."/>
            <person name="Berthelot C."/>
            <person name="Roest Crollius H."/>
            <person name="Guiguen Y."/>
        </authorList>
    </citation>
    <scope>NUCLEOTIDE SEQUENCE</scope>
    <source>
        <strain evidence="2">NC1722</strain>
    </source>
</reference>
<accession>A0AAD7S118</accession>